<keyword evidence="1" id="KW-0175">Coiled coil</keyword>
<gene>
    <name evidence="2" type="ORF">H8708_01590</name>
</gene>
<keyword evidence="3" id="KW-1185">Reference proteome</keyword>
<dbReference type="EMBL" id="JACRTJ010000005">
    <property type="protein sequence ID" value="MBC8597928.1"/>
    <property type="molecule type" value="Genomic_DNA"/>
</dbReference>
<dbReference type="Proteomes" id="UP000647491">
    <property type="component" value="Unassembled WGS sequence"/>
</dbReference>
<sequence>MKDIRPWKKTGLLVFAAALGGIISVPGTGLLTARATVAVQASPVTEYDEAALASFADDTLEYWEIPGLVERYNSAYQKQLDQFYYNPGSSTGLTKDQLLSVAETLRQEAETLADTAEDEKDSITKQEYEEYRNNVRILRARAKDLEDAAKGRSASGASALRALRISKNNTVKTVNAMMRDHEILELKTKAAEKSLEMAELTYEASKRQMELGLYSAENVLAAEEALNFARAAASSAENEEKDQKQTLIRMLGWRYDADPVIQKVPEPDLARIASYDPAADISKAIENNVTLYDTRMASSSSQGGAVAKARTIKDQENEVRTSLDLLYKDVLQKQAAYEAAKTKFAADGADKAAADRKNALGMMSRQEYLTAESAYLAAEAEFTEASLALTGAMEEYEWAVKGMMELASGAQSQDQGQGAM</sequence>
<evidence type="ECO:0000313" key="3">
    <source>
        <dbReference type="Proteomes" id="UP000647491"/>
    </source>
</evidence>
<dbReference type="Gene3D" id="1.20.1600.10">
    <property type="entry name" value="Outer membrane efflux proteins (OEP)"/>
    <property type="match status" value="1"/>
</dbReference>
<name>A0ABR7NPJ8_9FIRM</name>
<dbReference type="SUPFAM" id="SSF56954">
    <property type="entry name" value="Outer membrane efflux proteins (OEP)"/>
    <property type="match status" value="1"/>
</dbReference>
<comment type="caution">
    <text evidence="2">The sequence shown here is derived from an EMBL/GenBank/DDBJ whole genome shotgun (WGS) entry which is preliminary data.</text>
</comment>
<accession>A0ABR7NPJ8</accession>
<protein>
    <recommendedName>
        <fullName evidence="4">TolC family protein</fullName>
    </recommendedName>
</protein>
<evidence type="ECO:0000313" key="2">
    <source>
        <dbReference type="EMBL" id="MBC8597928.1"/>
    </source>
</evidence>
<reference evidence="2 3" key="1">
    <citation type="submission" date="2020-08" db="EMBL/GenBank/DDBJ databases">
        <title>Genome public.</title>
        <authorList>
            <person name="Liu C."/>
            <person name="Sun Q."/>
        </authorList>
    </citation>
    <scope>NUCLEOTIDE SEQUENCE [LARGE SCALE GENOMIC DNA]</scope>
    <source>
        <strain evidence="2 3">BX10</strain>
    </source>
</reference>
<feature type="coiled-coil region" evidence="1">
    <location>
        <begin position="95"/>
        <end position="148"/>
    </location>
</feature>
<organism evidence="2 3">
    <name type="scientific">Enterocloster hominis</name>
    <name type="common">ex Liu et al. 2021</name>
    <dbReference type="NCBI Taxonomy" id="2763663"/>
    <lineage>
        <taxon>Bacteria</taxon>
        <taxon>Bacillati</taxon>
        <taxon>Bacillota</taxon>
        <taxon>Clostridia</taxon>
        <taxon>Lachnospirales</taxon>
        <taxon>Lachnospiraceae</taxon>
        <taxon>Enterocloster</taxon>
    </lineage>
</organism>
<proteinExistence type="predicted"/>
<evidence type="ECO:0008006" key="4">
    <source>
        <dbReference type="Google" id="ProtNLM"/>
    </source>
</evidence>
<dbReference type="RefSeq" id="WP_262426741.1">
    <property type="nucleotide sequence ID" value="NZ_JACRTJ010000005.1"/>
</dbReference>
<evidence type="ECO:0000256" key="1">
    <source>
        <dbReference type="SAM" id="Coils"/>
    </source>
</evidence>